<proteinExistence type="predicted"/>
<dbReference type="InterPro" id="IPR013381">
    <property type="entry name" value="CRISPR-assoc_prot_Cse1"/>
</dbReference>
<dbReference type="EMBL" id="BMUB01000022">
    <property type="protein sequence ID" value="GGU99270.1"/>
    <property type="molecule type" value="Genomic_DNA"/>
</dbReference>
<dbReference type="EMBL" id="JPRF03000002">
    <property type="protein sequence ID" value="OEV38981.1"/>
    <property type="molecule type" value="Genomic_DNA"/>
</dbReference>
<name>A0A1E7NE50_KITAU</name>
<dbReference type="OrthoDB" id="3187690at2"/>
<organism evidence="2 3">
    <name type="scientific">Kitasatospora aureofaciens</name>
    <name type="common">Streptomyces aureofaciens</name>
    <dbReference type="NCBI Taxonomy" id="1894"/>
    <lineage>
        <taxon>Bacteria</taxon>
        <taxon>Bacillati</taxon>
        <taxon>Actinomycetota</taxon>
        <taxon>Actinomycetes</taxon>
        <taxon>Kitasatosporales</taxon>
        <taxon>Streptomycetaceae</taxon>
        <taxon>Kitasatospora</taxon>
    </lineage>
</organism>
<keyword evidence="3" id="KW-1185">Reference proteome</keyword>
<reference evidence="3" key="4">
    <citation type="submission" date="2016-08" db="EMBL/GenBank/DDBJ databases">
        <title>Sequencing, assembly and comparative genomics of S. aureofaciens ATCC 10762.</title>
        <authorList>
            <person name="Gradnigo J.S."/>
            <person name="Johnson N."/>
            <person name="Somerville G.A."/>
        </authorList>
    </citation>
    <scope>NUCLEOTIDE SEQUENCE [LARGE SCALE GENOMIC DNA]</scope>
    <source>
        <strain evidence="3">ATCC 10762 / DSM 40127 / CCM 3239 / JCM 4008 / LMG 5968 / NBRC 12843 / NCIMB 8234 / A-377</strain>
    </source>
</reference>
<dbReference type="NCBIfam" id="TIGR02547">
    <property type="entry name" value="casA_cse1"/>
    <property type="match status" value="1"/>
</dbReference>
<sequence length="532" mass="58336">MSSAPPTFNLVDEPWIPVRWLPRIEGDDQPEHDGTARPVEVGLHELLLRAHQIERVAIATPPALSALYRILYALTARMTGLDEARPGNWSTRRSDLVDRGRFDPTTVAEFTGRTRDRFDLFDPVHPFLQDPRLAGQCDPANTAGVDKLITTRPSGNNHSWFQHVNSAAPDLPTPAEAVLHLLVWHYYGPSGRCSSRTVGSVKAANSTAGPLRSTLSYHPEGASLFESLLAGLPEPGRDVRRGSDLCPWEREELPDPVAAPPALKGPCSGLTARSQHALLLVPDDTGRLVRDAFITWAFRDKIPREGDPYLIWQTSKEGNAYPRPADSRRALWRDLDALLLQEPAGSAKPRRPAVFSTASEVSEELRVRALGFEQDGQAKDVQFVDATTPPVLGFVERDQGAAIAIEIGRLRVLGERYGNRLNRAVKKAWAGFTDAPKIRDCTWAVDAAARYWPAAEAEFWKRLGDRDFDAAPAAFRVLAERAYDTVTYGALGTMRGAKAVTAARIELYGGPVKQAAGTGGTSTRATSTKEDM</sequence>
<comment type="caution">
    <text evidence="2">The sequence shown here is derived from an EMBL/GenBank/DDBJ whole genome shotgun (WGS) entry which is preliminary data.</text>
</comment>
<dbReference type="CDD" id="cd09729">
    <property type="entry name" value="Cse1_I-E"/>
    <property type="match status" value="1"/>
</dbReference>
<dbReference type="Proteomes" id="UP000037395">
    <property type="component" value="Unassembled WGS sequence"/>
</dbReference>
<dbReference type="Proteomes" id="UP000610124">
    <property type="component" value="Unassembled WGS sequence"/>
</dbReference>
<dbReference type="Pfam" id="PF09481">
    <property type="entry name" value="CRISPR_Cse1"/>
    <property type="match status" value="1"/>
</dbReference>
<reference evidence="2" key="3">
    <citation type="submission" date="2016-08" db="EMBL/GenBank/DDBJ databases">
        <title>Sequencing, Assembly and Comparative Genomics of S. aureofaciens ATCC 10762.</title>
        <authorList>
            <person name="Gradnigo J.S."/>
            <person name="Johnson N."/>
            <person name="Somerville G.A."/>
        </authorList>
    </citation>
    <scope>NUCLEOTIDE SEQUENCE [LARGE SCALE GENOMIC DNA]</scope>
    <source>
        <strain evidence="2">ATCC 10762</strain>
    </source>
</reference>
<protein>
    <submittedName>
        <fullName evidence="2">Type I-E CRISPR-associated protein Cse1/CasA</fullName>
    </submittedName>
</protein>
<evidence type="ECO:0000313" key="1">
    <source>
        <dbReference type="EMBL" id="GGU99270.1"/>
    </source>
</evidence>
<evidence type="ECO:0000313" key="3">
    <source>
        <dbReference type="Proteomes" id="UP000037395"/>
    </source>
</evidence>
<accession>A0A8H9LX75</accession>
<reference evidence="1" key="5">
    <citation type="submission" date="2020-09" db="EMBL/GenBank/DDBJ databases">
        <authorList>
            <person name="Sun Q."/>
            <person name="Ohkuma M."/>
        </authorList>
    </citation>
    <scope>NUCLEOTIDE SEQUENCE</scope>
    <source>
        <strain evidence="1">JCM 4434</strain>
    </source>
</reference>
<dbReference type="GeneID" id="97489155"/>
<reference evidence="1" key="1">
    <citation type="journal article" date="2014" name="Int. J. Syst. Evol. Microbiol.">
        <title>Complete genome sequence of Corynebacterium casei LMG S-19264T (=DSM 44701T), isolated from a smear-ripened cheese.</title>
        <authorList>
            <consortium name="US DOE Joint Genome Institute (JGI-PGF)"/>
            <person name="Walter F."/>
            <person name="Albersmeier A."/>
            <person name="Kalinowski J."/>
            <person name="Ruckert C."/>
        </authorList>
    </citation>
    <scope>NUCLEOTIDE SEQUENCE</scope>
    <source>
        <strain evidence="1">JCM 4434</strain>
    </source>
</reference>
<dbReference type="RefSeq" id="WP_043481441.1">
    <property type="nucleotide sequence ID" value="NZ_BMUB01000022.1"/>
</dbReference>
<dbReference type="KEGG" id="kau:B6264_30160"/>
<evidence type="ECO:0000313" key="2">
    <source>
        <dbReference type="EMBL" id="OEV38981.1"/>
    </source>
</evidence>
<accession>A0A1E7NE50</accession>
<reference evidence="2 3" key="2">
    <citation type="submission" date="2014-07" db="EMBL/GenBank/DDBJ databases">
        <authorList>
            <person name="Zhang J.E."/>
            <person name="Yang H."/>
            <person name="Guo J."/>
            <person name="Deng Z."/>
            <person name="Luo H."/>
            <person name="Luo M."/>
            <person name="Zhao B."/>
        </authorList>
    </citation>
    <scope>NUCLEOTIDE SEQUENCE [LARGE SCALE GENOMIC DNA]</scope>
    <source>
        <strain evidence="2">ATCC 10762</strain>
        <strain evidence="3">ATCC 10762 / DSM 40127 / CCM 3239 / JCM 4008 / LMG 5968 / NBRC 12843 / NCIMB 8234 / A-377</strain>
    </source>
</reference>
<dbReference type="AlphaFoldDB" id="A0A1E7NE50"/>
<gene>
    <name evidence="1" type="ORF">GCM10010502_62110</name>
    <name evidence="2" type="ORF">HS99_0017895</name>
</gene>